<reference evidence="3" key="1">
    <citation type="submission" date="2020-07" db="EMBL/GenBank/DDBJ databases">
        <authorList>
            <person name="Pettersson B.M.F."/>
            <person name="Behra P.R.K."/>
            <person name="Ramesh M."/>
            <person name="Das S."/>
            <person name="Dasgupta S."/>
            <person name="Kirsebom L.A."/>
        </authorList>
    </citation>
    <scope>NUCLEOTIDE SEQUENCE</scope>
    <source>
        <strain evidence="3">DSM 44615</strain>
    </source>
</reference>
<dbReference type="EMBL" id="JACKSJ010000188">
    <property type="protein sequence ID" value="MCV7172577.1"/>
    <property type="molecule type" value="Genomic_DNA"/>
</dbReference>
<dbReference type="Gene3D" id="2.60.40.1890">
    <property type="entry name" value="PCu(A)C copper chaperone"/>
    <property type="match status" value="1"/>
</dbReference>
<organism evidence="3 4">
    <name type="scientific">[Mycobacterium] manitobense</name>
    <dbReference type="NCBI Taxonomy" id="190147"/>
    <lineage>
        <taxon>Bacteria</taxon>
        <taxon>Bacillati</taxon>
        <taxon>Actinomycetota</taxon>
        <taxon>Actinomycetes</taxon>
        <taxon>Mycobacteriales</taxon>
        <taxon>Mycobacteriaceae</taxon>
        <taxon>Mycolicibacterium</taxon>
    </lineage>
</organism>
<feature type="region of interest" description="Disordered" evidence="1">
    <location>
        <begin position="169"/>
        <end position="198"/>
    </location>
</feature>
<dbReference type="Pfam" id="PF04314">
    <property type="entry name" value="PCuAC"/>
    <property type="match status" value="1"/>
</dbReference>
<feature type="signal peptide" evidence="2">
    <location>
        <begin position="1"/>
        <end position="21"/>
    </location>
</feature>
<evidence type="ECO:0008006" key="5">
    <source>
        <dbReference type="Google" id="ProtNLM"/>
    </source>
</evidence>
<dbReference type="Proteomes" id="UP001140293">
    <property type="component" value="Unassembled WGS sequence"/>
</dbReference>
<evidence type="ECO:0000256" key="1">
    <source>
        <dbReference type="SAM" id="MobiDB-lite"/>
    </source>
</evidence>
<evidence type="ECO:0000256" key="2">
    <source>
        <dbReference type="SAM" id="SignalP"/>
    </source>
</evidence>
<name>A0A9X3BZ29_9MYCO</name>
<dbReference type="PROSITE" id="PS51257">
    <property type="entry name" value="PROKAR_LIPOPROTEIN"/>
    <property type="match status" value="1"/>
</dbReference>
<feature type="chain" id="PRO_5040794370" description="LpqE protein" evidence="2">
    <location>
        <begin position="22"/>
        <end position="198"/>
    </location>
</feature>
<dbReference type="AlphaFoldDB" id="A0A9X3BZ29"/>
<gene>
    <name evidence="3" type="ORF">H7I41_21905</name>
</gene>
<keyword evidence="2" id="KW-0732">Signal</keyword>
<protein>
    <recommendedName>
        <fullName evidence="5">LpqE protein</fullName>
    </recommendedName>
</protein>
<dbReference type="InterPro" id="IPR036182">
    <property type="entry name" value="PCuAC_sf"/>
</dbReference>
<dbReference type="InterPro" id="IPR007410">
    <property type="entry name" value="LpqE-like"/>
</dbReference>
<comment type="caution">
    <text evidence="3">The sequence shown here is derived from an EMBL/GenBank/DDBJ whole genome shotgun (WGS) entry which is preliminary data.</text>
</comment>
<sequence length="198" mass="20239">MNRFGLRASAVTTGLAVAGLAATMTLSGCSAGQIAQTATQEPAINGVSANAGEISLRNVHLRAPQKSDYVRPGSDAELLFVAANNSPDVNDKLVSIRSDVATVTLAGDAQVPAGGALIVGEPDGQIAPLEAVEAADTVTAEVTLTKPISNGLTYDFEFTFERGGKTTVAVPISAGEQQRRDDPGQLDNEGDEGHGAGH</sequence>
<evidence type="ECO:0000313" key="4">
    <source>
        <dbReference type="Proteomes" id="UP001140293"/>
    </source>
</evidence>
<keyword evidence="4" id="KW-1185">Reference proteome</keyword>
<dbReference type="RefSeq" id="WP_264014752.1">
    <property type="nucleotide sequence ID" value="NZ_JACKSJ010000188.1"/>
</dbReference>
<accession>A0A9X3BZ29</accession>
<reference evidence="3" key="2">
    <citation type="journal article" date="2022" name="BMC Genomics">
        <title>Comparative genome analysis of mycobacteria focusing on tRNA and non-coding RNA.</title>
        <authorList>
            <person name="Behra P.R.K."/>
            <person name="Pettersson B.M.F."/>
            <person name="Ramesh M."/>
            <person name="Das S."/>
            <person name="Dasgupta S."/>
            <person name="Kirsebom L.A."/>
        </authorList>
    </citation>
    <scope>NUCLEOTIDE SEQUENCE</scope>
    <source>
        <strain evidence="3">DSM 44615</strain>
    </source>
</reference>
<proteinExistence type="predicted"/>
<evidence type="ECO:0000313" key="3">
    <source>
        <dbReference type="EMBL" id="MCV7172577.1"/>
    </source>
</evidence>